<dbReference type="EMBL" id="PYAS01000001">
    <property type="protein sequence ID" value="PSL33762.1"/>
    <property type="molecule type" value="Genomic_DNA"/>
</dbReference>
<protein>
    <recommendedName>
        <fullName evidence="5">7TMR-DISM extracellular protein 2</fullName>
    </recommendedName>
</protein>
<dbReference type="GO" id="GO:0006355">
    <property type="term" value="P:regulation of DNA-templated transcription"/>
    <property type="evidence" value="ECO:0007669"/>
    <property type="project" value="InterPro"/>
</dbReference>
<accession>A0A2P8GIG1</accession>
<feature type="transmembrane region" description="Helical" evidence="1">
    <location>
        <begin position="381"/>
        <end position="402"/>
    </location>
</feature>
<evidence type="ECO:0000256" key="1">
    <source>
        <dbReference type="SAM" id="Phobius"/>
    </source>
</evidence>
<feature type="transmembrane region" description="Helical" evidence="1">
    <location>
        <begin position="325"/>
        <end position="343"/>
    </location>
</feature>
<feature type="transmembrane region" description="Helical" evidence="1">
    <location>
        <begin position="208"/>
        <end position="234"/>
    </location>
</feature>
<name>A0A2P8GIG1_9BACT</name>
<dbReference type="GO" id="GO:0003677">
    <property type="term" value="F:DNA binding"/>
    <property type="evidence" value="ECO:0007669"/>
    <property type="project" value="InterPro"/>
</dbReference>
<feature type="transmembrane region" description="Helical" evidence="1">
    <location>
        <begin position="295"/>
        <end position="319"/>
    </location>
</feature>
<comment type="caution">
    <text evidence="3">The sequence shown here is derived from an EMBL/GenBank/DDBJ whole genome shotgun (WGS) entry which is preliminary data.</text>
</comment>
<feature type="transmembrane region" description="Helical" evidence="1">
    <location>
        <begin position="254"/>
        <end position="274"/>
    </location>
</feature>
<dbReference type="InterPro" id="IPR016032">
    <property type="entry name" value="Sig_transdc_resp-reg_C-effctor"/>
</dbReference>
<keyword evidence="4" id="KW-1185">Reference proteome</keyword>
<feature type="transmembrane region" description="Helical" evidence="1">
    <location>
        <begin position="352"/>
        <end position="375"/>
    </location>
</feature>
<feature type="signal peptide" evidence="2">
    <location>
        <begin position="1"/>
        <end position="21"/>
    </location>
</feature>
<keyword evidence="2" id="KW-0732">Signal</keyword>
<dbReference type="AlphaFoldDB" id="A0A2P8GIG1"/>
<evidence type="ECO:0000313" key="3">
    <source>
        <dbReference type="EMBL" id="PSL33762.1"/>
    </source>
</evidence>
<dbReference type="SUPFAM" id="SSF46894">
    <property type="entry name" value="C-terminal effector domain of the bipartite response regulators"/>
    <property type="match status" value="1"/>
</dbReference>
<gene>
    <name evidence="3" type="ORF">CLV60_101131</name>
</gene>
<feature type="transmembrane region" description="Helical" evidence="1">
    <location>
        <begin position="180"/>
        <end position="201"/>
    </location>
</feature>
<evidence type="ECO:0008006" key="5">
    <source>
        <dbReference type="Google" id="ProtNLM"/>
    </source>
</evidence>
<sequence>MSKLHNFLLFLCTIVPFLTHAQEAEVLGNAVDKQSITNYDVLPDRGYTIDRVSADSALVFVQRDVLQPKRDSACWLRVRVANPGPYSQACVIQVLPKFFNTLYYRQAGSRAWKAVPGGMEGPVTGTIYKSYLPFVLRAGTTDTLYIKVSLRGLERADNAIKPALYWRTMESHTIVEQHVLTVWDMGAAIIILFILNYLYIYRDLREKVILYLVIAQFGGLLYITSYWLALYRWFPMKIFTRVVTPRGEVNSYDVNFLLMHISVVLVMYGMVQLTRSFLLTETRLPRLDAWLKYSLRAYLLFELVLACINVFIAQVNYITLPYDNLFCLLILIIILITSIKAFVRRFPAAGPYLFANLVPLVLMAGISLLHVFTSIDTTGDWLPLLAIITQSLGYSIALVAFIRYLRLHLQQKEQEAQLLAMEIQELNFRHQLITVENQQISLVVLDEKNKNNALVQKLEANQRELASNTLYLAQKNEMLEKLKGEITDLTKQHPDISPQKLSGISSILRSHQHLDSEWEKFKIHFEQVHPGFFEDLELKYPTLTRNEARLYAYFHIRLSTKEIATLLNIDPASVRQAKMRLHKKLASFDRPKAGSMDAL</sequence>
<evidence type="ECO:0000313" key="4">
    <source>
        <dbReference type="Proteomes" id="UP000241964"/>
    </source>
</evidence>
<keyword evidence="1" id="KW-1133">Transmembrane helix</keyword>
<keyword evidence="1" id="KW-0472">Membrane</keyword>
<proteinExistence type="predicted"/>
<dbReference type="OrthoDB" id="1523128at2"/>
<organism evidence="3 4">
    <name type="scientific">Dyadobacter jiangsuensis</name>
    <dbReference type="NCBI Taxonomy" id="1591085"/>
    <lineage>
        <taxon>Bacteria</taxon>
        <taxon>Pseudomonadati</taxon>
        <taxon>Bacteroidota</taxon>
        <taxon>Cytophagia</taxon>
        <taxon>Cytophagales</taxon>
        <taxon>Spirosomataceae</taxon>
        <taxon>Dyadobacter</taxon>
    </lineage>
</organism>
<evidence type="ECO:0000256" key="2">
    <source>
        <dbReference type="SAM" id="SignalP"/>
    </source>
</evidence>
<dbReference type="RefSeq" id="WP_106593457.1">
    <property type="nucleotide sequence ID" value="NZ_PYAS01000001.1"/>
</dbReference>
<reference evidence="3 4" key="1">
    <citation type="submission" date="2018-03" db="EMBL/GenBank/DDBJ databases">
        <title>Genomic Encyclopedia of Archaeal and Bacterial Type Strains, Phase II (KMG-II): from individual species to whole genera.</title>
        <authorList>
            <person name="Goeker M."/>
        </authorList>
    </citation>
    <scope>NUCLEOTIDE SEQUENCE [LARGE SCALE GENOMIC DNA]</scope>
    <source>
        <strain evidence="3 4">DSM 29057</strain>
    </source>
</reference>
<keyword evidence="1" id="KW-0812">Transmembrane</keyword>
<dbReference type="Proteomes" id="UP000241964">
    <property type="component" value="Unassembled WGS sequence"/>
</dbReference>
<feature type="chain" id="PRO_5015181818" description="7TMR-DISM extracellular protein 2" evidence="2">
    <location>
        <begin position="22"/>
        <end position="599"/>
    </location>
</feature>